<proteinExistence type="predicted"/>
<sequence>MTLIDTLVDFAVDHHLRWNSDDVNPPSPANGLEWNDDGFTYRTATEKSRMAVETMLWTWLMEHAVRGSARVWDGTVTNAAENYSLMAMTDDWYASEPGIFITGVLQALEKEER</sequence>
<evidence type="ECO:0000313" key="1">
    <source>
        <dbReference type="EMBL" id="ANA86311.1"/>
    </source>
</evidence>
<reference evidence="1 2" key="1">
    <citation type="submission" date="2016-03" db="EMBL/GenBank/DDBJ databases">
        <authorList>
            <person name="Montgomery M.T."/>
            <person name="Guerrero C.A."/>
            <person name="Mavrich T.N."/>
            <person name="Pope W.H."/>
            <person name="Garlena R.A."/>
            <person name="Russell D.A."/>
            <person name="Jacobs-Sera D."/>
            <person name="Hendrix R.W."/>
            <person name="Hatfull G.F."/>
        </authorList>
    </citation>
    <scope>NUCLEOTIDE SEQUENCE [LARGE SCALE GENOMIC DNA]</scope>
</reference>
<gene>
    <name evidence="1" type="primary">156</name>
    <name evidence="1" type="ORF">PBI_SMOOTHIE_156</name>
</gene>
<dbReference type="KEGG" id="vg:28378614"/>
<protein>
    <submittedName>
        <fullName evidence="1">Uncharacterized protein</fullName>
    </submittedName>
</protein>
<name>A0A160DEN3_9CAUD</name>
<dbReference type="GeneID" id="28378614"/>
<dbReference type="Proteomes" id="UP000201458">
    <property type="component" value="Segment"/>
</dbReference>
<dbReference type="EMBL" id="KU998244">
    <property type="protein sequence ID" value="ANA86311.1"/>
    <property type="molecule type" value="Genomic_DNA"/>
</dbReference>
<dbReference type="RefSeq" id="YP_009269269.1">
    <property type="nucleotide sequence ID" value="NC_030696.1"/>
</dbReference>
<accession>A0A160DEN3</accession>
<organism evidence="1 2">
    <name type="scientific">Gordonia phage Smoothie</name>
    <dbReference type="NCBI Taxonomy" id="1838078"/>
    <lineage>
        <taxon>Viruses</taxon>
        <taxon>Duplodnaviria</taxon>
        <taxon>Heunggongvirae</taxon>
        <taxon>Uroviricota</taxon>
        <taxon>Caudoviricetes</taxon>
        <taxon>Smoothievirus</taxon>
        <taxon>Smoothievirus smoothie</taxon>
    </lineage>
</organism>
<keyword evidence="2" id="KW-1185">Reference proteome</keyword>
<evidence type="ECO:0000313" key="2">
    <source>
        <dbReference type="Proteomes" id="UP000201458"/>
    </source>
</evidence>